<evidence type="ECO:0000256" key="1">
    <source>
        <dbReference type="SAM" id="Phobius"/>
    </source>
</evidence>
<dbReference type="EMBL" id="CP084166">
    <property type="protein sequence ID" value="UJG41081.1"/>
    <property type="molecule type" value="Genomic_DNA"/>
</dbReference>
<dbReference type="Proteomes" id="UP001201020">
    <property type="component" value="Chromosome"/>
</dbReference>
<dbReference type="AlphaFoldDB" id="A0A9Y1FLK0"/>
<protein>
    <submittedName>
        <fullName evidence="2">Uncharacterized protein</fullName>
    </submittedName>
</protein>
<name>A0A9Y1FLK0_9ARCH</name>
<feature type="transmembrane region" description="Helical" evidence="1">
    <location>
        <begin position="150"/>
        <end position="172"/>
    </location>
</feature>
<evidence type="ECO:0000313" key="2">
    <source>
        <dbReference type="EMBL" id="UJG41081.1"/>
    </source>
</evidence>
<proteinExistence type="predicted"/>
<reference evidence="2" key="1">
    <citation type="journal article" date="2022" name="Nat. Microbiol.">
        <title>Unique mobile elements and scalable gene flow at the prokaryote-eukaryote boundary revealed by circularized Asgard archaea genomes.</title>
        <authorList>
            <person name="Wu F."/>
            <person name="Speth D.R."/>
            <person name="Philosof A."/>
            <person name="Cremiere A."/>
            <person name="Narayanan A."/>
            <person name="Barco R.A."/>
            <person name="Connon S.A."/>
            <person name="Amend J.P."/>
            <person name="Antoshechkin I.A."/>
            <person name="Orphan V.J."/>
        </authorList>
    </citation>
    <scope>NUCLEOTIDE SEQUENCE</scope>
    <source>
        <strain evidence="2">PM71</strain>
    </source>
</reference>
<accession>A0A9Y1FLK0</accession>
<keyword evidence="1" id="KW-0472">Membrane</keyword>
<gene>
    <name evidence="2" type="ORF">K9W45_01145</name>
</gene>
<keyword evidence="1" id="KW-0812">Transmembrane</keyword>
<organism evidence="2">
    <name type="scientific">Candidatus Heimdallarchaeum aukensis</name>
    <dbReference type="NCBI Taxonomy" id="2876573"/>
    <lineage>
        <taxon>Archaea</taxon>
        <taxon>Promethearchaeati</taxon>
        <taxon>Candidatus Heimdallarchaeota</taxon>
        <taxon>Candidatus Heimdallarchaeia (ex Rinke et al. 2021) (nom. nud.)</taxon>
        <taxon>Candidatus Heimdallarchaeales</taxon>
        <taxon>Candidatus Heimdallarchaeaceae</taxon>
        <taxon>Candidatus Heimdallarchaeum</taxon>
    </lineage>
</organism>
<feature type="transmembrane region" description="Helical" evidence="1">
    <location>
        <begin position="12"/>
        <end position="34"/>
    </location>
</feature>
<feature type="transmembrane region" description="Helical" evidence="1">
    <location>
        <begin position="46"/>
        <end position="74"/>
    </location>
</feature>
<feature type="transmembrane region" description="Helical" evidence="1">
    <location>
        <begin position="108"/>
        <end position="130"/>
    </location>
</feature>
<keyword evidence="1" id="KW-1133">Transmembrane helix</keyword>
<sequence>MVLYLAKIINFYSRFIGYILSFIVPIFLIGIISLEGVSVEAITSSSFLFAITISWGVLLGNSLLLSINAIIVSLSFDNEVRKLKEEGKPIESAEGFRNLERRYKMSNFFIFVILFLAILSWLFFNFAIKIKEELAKFFNYVISEEKLASLNLYLTLSFLLFTVAATLIFRIPSIADLRIGTLLKYYKPSRHKYVLNSYFYDVVFSLLDPITRIYFLKWSEKSVKQLNDDFAPKIVSLIERKNLAVQNILILYYLHHRFPSLIDFDTLKNEIKRIIPEERVDNLFYRYEFNLETWKKIFSILLKKNRDLFLIIDRIIFTLKETPYVMNSKKYWFTSAVPPTQKKEESQDIIFFVWNRNKNSGYSPFISLSFIGADDLSPHDFEMSFKIRKYDDFILIPEDYDFDKNPDLRFLVKLVTGIVYQGTGIWFSVHSENIGSNMIAIEFREKEEPLETQMFNMRVVIDFRTILQSWGPRLLASFGVLLPLVKAILGL</sequence>
<feature type="transmembrane region" description="Helical" evidence="1">
    <location>
        <begin position="193"/>
        <end position="215"/>
    </location>
</feature>